<dbReference type="AlphaFoldDB" id="A0AA94HSZ4"/>
<feature type="transmembrane region" description="Helical" evidence="1">
    <location>
        <begin position="17"/>
        <end position="36"/>
    </location>
</feature>
<sequence>MNIEDVVNSTAKAMLDFWLRHWPICLLTLCAVLDFLDNNDSVSRIIFAASFVATVVCLKAFRLERCFWIYVLVFIGIIAFFFADIESDELQNALHLETFNENLVSRVVEAVLWTGIVALLSSGMYFLRFSHTVSPAALIKIPLTLFFMYVFLQPLFMLIWYILVMYSYGILGISV</sequence>
<feature type="transmembrane region" description="Helical" evidence="1">
    <location>
        <begin position="139"/>
        <end position="163"/>
    </location>
</feature>
<evidence type="ECO:0000313" key="3">
    <source>
        <dbReference type="Proteomes" id="UP000182680"/>
    </source>
</evidence>
<organism evidence="2 3">
    <name type="scientific">Desulfovibrio desulfuricans</name>
    <dbReference type="NCBI Taxonomy" id="876"/>
    <lineage>
        <taxon>Bacteria</taxon>
        <taxon>Pseudomonadati</taxon>
        <taxon>Thermodesulfobacteriota</taxon>
        <taxon>Desulfovibrionia</taxon>
        <taxon>Desulfovibrionales</taxon>
        <taxon>Desulfovibrionaceae</taxon>
        <taxon>Desulfovibrio</taxon>
    </lineage>
</organism>
<comment type="caution">
    <text evidence="2">The sequence shown here is derived from an EMBL/GenBank/DDBJ whole genome shotgun (WGS) entry which is preliminary data.</text>
</comment>
<name>A0AA94HSZ4_DESDE</name>
<gene>
    <name evidence="2" type="ORF">SAMN02910291_01557</name>
</gene>
<feature type="transmembrane region" description="Helical" evidence="1">
    <location>
        <begin position="67"/>
        <end position="83"/>
    </location>
</feature>
<accession>A0AA94HSZ4</accession>
<keyword evidence="1" id="KW-1133">Transmembrane helix</keyword>
<feature type="transmembrane region" description="Helical" evidence="1">
    <location>
        <begin position="42"/>
        <end position="60"/>
    </location>
</feature>
<feature type="transmembrane region" description="Helical" evidence="1">
    <location>
        <begin position="103"/>
        <end position="127"/>
    </location>
</feature>
<keyword evidence="1" id="KW-0472">Membrane</keyword>
<evidence type="ECO:0008006" key="4">
    <source>
        <dbReference type="Google" id="ProtNLM"/>
    </source>
</evidence>
<evidence type="ECO:0000313" key="2">
    <source>
        <dbReference type="EMBL" id="SFW49829.1"/>
    </source>
</evidence>
<proteinExistence type="predicted"/>
<reference evidence="3" key="1">
    <citation type="submission" date="2016-11" db="EMBL/GenBank/DDBJ databases">
        <authorList>
            <person name="Jaros S."/>
            <person name="Januszkiewicz K."/>
            <person name="Wedrychowicz H."/>
        </authorList>
    </citation>
    <scope>NUCLEOTIDE SEQUENCE [LARGE SCALE GENOMIC DNA]</scope>
    <source>
        <strain evidence="3">DSM 7057</strain>
    </source>
</reference>
<protein>
    <recommendedName>
        <fullName evidence="4">Transmembrane protein</fullName>
    </recommendedName>
</protein>
<dbReference type="RefSeq" id="WP_072311864.1">
    <property type="nucleotide sequence ID" value="NZ_FPIW01000025.1"/>
</dbReference>
<dbReference type="Proteomes" id="UP000182680">
    <property type="component" value="Unassembled WGS sequence"/>
</dbReference>
<dbReference type="EMBL" id="FPIW01000025">
    <property type="protein sequence ID" value="SFW49829.1"/>
    <property type="molecule type" value="Genomic_DNA"/>
</dbReference>
<keyword evidence="1" id="KW-0812">Transmembrane</keyword>
<evidence type="ECO:0000256" key="1">
    <source>
        <dbReference type="SAM" id="Phobius"/>
    </source>
</evidence>